<dbReference type="InterPro" id="IPR030395">
    <property type="entry name" value="GP_PDE_dom"/>
</dbReference>
<feature type="transmembrane region" description="Helical" evidence="1">
    <location>
        <begin position="123"/>
        <end position="143"/>
    </location>
</feature>
<dbReference type="PANTHER" id="PTHR46211:SF8">
    <property type="entry name" value="PHOSPHODIESTERASE"/>
    <property type="match status" value="1"/>
</dbReference>
<gene>
    <name evidence="3" type="ORF">JZO85_14325</name>
</gene>
<keyword evidence="4" id="KW-1185">Reference proteome</keyword>
<name>A0ABS3HK90_9ENTE</name>
<sequence length="522" mass="60469">MNPIRQRFAYFFGTFSLYNFLILSFGLPFLTEGLFLFFRQSFLNNLYSPFYLLLFFALIFLFGNLFSQVQSNERAFQNFSLKASFVSFAFWLLLSPLFFFRFYQMLLVWQPLPTKMLSLLFLHRWKILPVILLLYLIVLYFLYRAILVPKYLKQNSSMKKSIVLSWQKTKKSIPKQLTLFFLIPVIFLTTSLLIKIGFIWATQLLTKQSTAMLLLLLYRIIQNVLWALFFLYLAAPDKEPTSVEPKTKGSIIWLSLSVIACLGLYSLHYTHAFQIQRATNPVTISHRGVSDHNGIQNSIDALKRTSQQLHPDFIEMDVQETADHQLVVIHDEDLKKLADKNLRVDETTWKELKKVTLRENGYTSQIPLFKDYLAAANHLNQKLLIELKITAKTKNSITHKLLPLESELANHELQSMDLDTANQMKKDFPKLKVGYILPHDLLGSPKNSLDFVNIESRTANGDLIQALHHRNQAVYAWPVNSERQAATLRFQQIDGILSDDMNVFSTKSEDIKAKTASILQFD</sequence>
<keyword evidence="1" id="KW-0812">Transmembrane</keyword>
<reference evidence="3 4" key="1">
    <citation type="submission" date="2021-03" db="EMBL/GenBank/DDBJ databases">
        <title>Enterococcal diversity collection.</title>
        <authorList>
            <person name="Gilmore M.S."/>
            <person name="Schwartzman J."/>
            <person name="Van Tyne D."/>
            <person name="Martin M."/>
            <person name="Earl A.M."/>
            <person name="Manson A.L."/>
            <person name="Straub T."/>
            <person name="Salamzade R."/>
            <person name="Saavedra J."/>
            <person name="Lebreton F."/>
            <person name="Prichula J."/>
            <person name="Schaufler K."/>
            <person name="Gaca A."/>
            <person name="Sgardioli B."/>
            <person name="Wagenaar J."/>
            <person name="Strong T."/>
        </authorList>
    </citation>
    <scope>NUCLEOTIDE SEQUENCE [LARGE SCALE GENOMIC DNA]</scope>
    <source>
        <strain evidence="3 4">MJM16</strain>
    </source>
</reference>
<dbReference type="Pfam" id="PF03009">
    <property type="entry name" value="GDPD"/>
    <property type="match status" value="1"/>
</dbReference>
<dbReference type="EMBL" id="JAFLVR010000033">
    <property type="protein sequence ID" value="MBO0453437.1"/>
    <property type="molecule type" value="Genomic_DNA"/>
</dbReference>
<dbReference type="Gene3D" id="3.20.20.190">
    <property type="entry name" value="Phosphatidylinositol (PI) phosphodiesterase"/>
    <property type="match status" value="1"/>
</dbReference>
<dbReference type="SUPFAM" id="SSF51695">
    <property type="entry name" value="PLC-like phosphodiesterases"/>
    <property type="match status" value="1"/>
</dbReference>
<feature type="domain" description="GP-PDE" evidence="2">
    <location>
        <begin position="281"/>
        <end position="508"/>
    </location>
</feature>
<feature type="transmembrane region" description="Helical" evidence="1">
    <location>
        <begin position="213"/>
        <end position="235"/>
    </location>
</feature>
<comment type="caution">
    <text evidence="3">The sequence shown here is derived from an EMBL/GenBank/DDBJ whole genome shotgun (WGS) entry which is preliminary data.</text>
</comment>
<proteinExistence type="predicted"/>
<keyword evidence="1" id="KW-0472">Membrane</keyword>
<evidence type="ECO:0000259" key="2">
    <source>
        <dbReference type="PROSITE" id="PS51704"/>
    </source>
</evidence>
<feature type="transmembrane region" description="Helical" evidence="1">
    <location>
        <begin position="177"/>
        <end position="201"/>
    </location>
</feature>
<feature type="transmembrane region" description="Helical" evidence="1">
    <location>
        <begin position="247"/>
        <end position="267"/>
    </location>
</feature>
<organism evidence="3 4">
    <name type="scientific">Candidatus Enterococcus murrayae</name>
    <dbReference type="NCBI Taxonomy" id="2815321"/>
    <lineage>
        <taxon>Bacteria</taxon>
        <taxon>Bacillati</taxon>
        <taxon>Bacillota</taxon>
        <taxon>Bacilli</taxon>
        <taxon>Lactobacillales</taxon>
        <taxon>Enterococcaceae</taxon>
        <taxon>Enterococcus</taxon>
    </lineage>
</organism>
<feature type="transmembrane region" description="Helical" evidence="1">
    <location>
        <begin position="79"/>
        <end position="103"/>
    </location>
</feature>
<evidence type="ECO:0000256" key="1">
    <source>
        <dbReference type="SAM" id="Phobius"/>
    </source>
</evidence>
<accession>A0ABS3HK90</accession>
<evidence type="ECO:0000313" key="4">
    <source>
        <dbReference type="Proteomes" id="UP000664495"/>
    </source>
</evidence>
<feature type="transmembrane region" description="Helical" evidence="1">
    <location>
        <begin position="7"/>
        <end position="30"/>
    </location>
</feature>
<dbReference type="InterPro" id="IPR017946">
    <property type="entry name" value="PLC-like_Pdiesterase_TIM-brl"/>
</dbReference>
<dbReference type="RefSeq" id="WP_207109210.1">
    <property type="nucleotide sequence ID" value="NZ_JAFLVR010000033.1"/>
</dbReference>
<feature type="transmembrane region" description="Helical" evidence="1">
    <location>
        <begin position="50"/>
        <end position="67"/>
    </location>
</feature>
<protein>
    <recommendedName>
        <fullName evidence="2">GP-PDE domain-containing protein</fullName>
    </recommendedName>
</protein>
<dbReference type="PANTHER" id="PTHR46211">
    <property type="entry name" value="GLYCEROPHOSPHORYL DIESTER PHOSPHODIESTERASE"/>
    <property type="match status" value="1"/>
</dbReference>
<dbReference type="Proteomes" id="UP000664495">
    <property type="component" value="Unassembled WGS sequence"/>
</dbReference>
<evidence type="ECO:0000313" key="3">
    <source>
        <dbReference type="EMBL" id="MBO0453437.1"/>
    </source>
</evidence>
<keyword evidence="1" id="KW-1133">Transmembrane helix</keyword>
<dbReference type="PROSITE" id="PS51704">
    <property type="entry name" value="GP_PDE"/>
    <property type="match status" value="1"/>
</dbReference>